<keyword evidence="2" id="KW-1185">Reference proteome</keyword>
<evidence type="ECO:0000313" key="2">
    <source>
        <dbReference type="Proteomes" id="UP000601435"/>
    </source>
</evidence>
<reference evidence="1" key="1">
    <citation type="submission" date="2021-02" db="EMBL/GenBank/DDBJ databases">
        <authorList>
            <person name="Dougan E. K."/>
            <person name="Rhodes N."/>
            <person name="Thang M."/>
            <person name="Chan C."/>
        </authorList>
    </citation>
    <scope>NUCLEOTIDE SEQUENCE</scope>
</reference>
<accession>A0A812QIX2</accession>
<name>A0A812QIX2_9DINO</name>
<dbReference type="AlphaFoldDB" id="A0A812QIX2"/>
<proteinExistence type="predicted"/>
<sequence length="363" mass="39835">MDLSNWFSRGAFILPGERVRLLENDKAFRAAFGRFPAQSLNGYTAEKASRRGQECIIEKAYNDRVRAFLVLGPNMAINQKMNIGWPLILSLDQAEFAVHSRRFSISSYRLKCSMALRSLAFVFAAISVSGAEQCEGPGSAQGSAGSALLQSSYGHAKKSFSGPNMTLIQQQGNQLAEAAKSNSGNLQFMFCCLGLSSWFNYCVEFSGCEVPVTDSCWCVGKYQEGEEDCRKHLNPNGMEEAVCVGGLEADDDLFEYLELKRKEVAAMTQAAEIAREQVGFVNFALRRFQGARQYICCACSDKSRRSIESMAQGDLEQAQVQAGHVGDDGEGAQAFDGRSLRFAGVLDLGSRGILAFLSFHIWS</sequence>
<dbReference type="Proteomes" id="UP000601435">
    <property type="component" value="Unassembled WGS sequence"/>
</dbReference>
<dbReference type="EMBL" id="CAJNJA010016449">
    <property type="protein sequence ID" value="CAE7380961.1"/>
    <property type="molecule type" value="Genomic_DNA"/>
</dbReference>
<protein>
    <submittedName>
        <fullName evidence="1">Uncharacterized protein</fullName>
    </submittedName>
</protein>
<dbReference type="OrthoDB" id="412738at2759"/>
<evidence type="ECO:0000313" key="1">
    <source>
        <dbReference type="EMBL" id="CAE7380961.1"/>
    </source>
</evidence>
<comment type="caution">
    <text evidence="1">The sequence shown here is derived from an EMBL/GenBank/DDBJ whole genome shotgun (WGS) entry which is preliminary data.</text>
</comment>
<gene>
    <name evidence="1" type="ORF">SNEC2469_LOCUS10305</name>
</gene>
<organism evidence="1 2">
    <name type="scientific">Symbiodinium necroappetens</name>
    <dbReference type="NCBI Taxonomy" id="1628268"/>
    <lineage>
        <taxon>Eukaryota</taxon>
        <taxon>Sar</taxon>
        <taxon>Alveolata</taxon>
        <taxon>Dinophyceae</taxon>
        <taxon>Suessiales</taxon>
        <taxon>Symbiodiniaceae</taxon>
        <taxon>Symbiodinium</taxon>
    </lineage>
</organism>